<sequence length="309" mass="34012">MRIIEERRSLLVPIVMVLFFFNTCHLQVMSCPMQTTNCTDQDRKLLEFPLNLEYLEAEFFLFGALGFGLDTVAPSLTMGGPSPVGAQIANLDRLTRDIVLQFAWQEVGHLRAIKKTVKGFARPLLDLSKKSFAKVMDDAFGRKFVPPFDPYANSYNYLIASYLVPYVGLTGYVGANPKLHCPASRKLVAGLLGVESGQDAVIRTMLYARAKHIVHPYGVSVAAFTDRISDLRNKLGKRGVKDEGLVVHKAMGAEENVAGNVLVGDKMSLAFDRTPEEILRIVYGSGNESIPGGFYPKGADGEIAKSYLD</sequence>
<dbReference type="InterPro" id="IPR052965">
    <property type="entry name" value="Pigment-catalase-like"/>
</dbReference>
<dbReference type="Proteomes" id="UP000712600">
    <property type="component" value="Unassembled WGS sequence"/>
</dbReference>
<reference evidence="2" key="1">
    <citation type="submission" date="2019-12" db="EMBL/GenBank/DDBJ databases">
        <title>Genome sequencing and annotation of Brassica cretica.</title>
        <authorList>
            <person name="Studholme D.J."/>
            <person name="Sarris P."/>
        </authorList>
    </citation>
    <scope>NUCLEOTIDE SEQUENCE</scope>
    <source>
        <strain evidence="2">PFS-109/04</strain>
        <tissue evidence="2">Leaf</tissue>
    </source>
</reference>
<proteinExistence type="predicted"/>
<name>A0A8S9RSN6_BRACR</name>
<gene>
    <name evidence="2" type="ORF">F2Q69_00029185</name>
</gene>
<dbReference type="PANTHER" id="PTHR31694:SF12">
    <property type="entry name" value="DESICCATION-LIKE PROTEIN"/>
    <property type="match status" value="1"/>
</dbReference>
<protein>
    <recommendedName>
        <fullName evidence="4">Desiccation-related protein PCC13-62</fullName>
    </recommendedName>
</protein>
<dbReference type="AlphaFoldDB" id="A0A8S9RSN6"/>
<dbReference type="Pfam" id="PF13668">
    <property type="entry name" value="Ferritin_2"/>
    <property type="match status" value="1"/>
</dbReference>
<accession>A0A8S9RSN6</accession>
<comment type="caution">
    <text evidence="2">The sequence shown here is derived from an EMBL/GenBank/DDBJ whole genome shotgun (WGS) entry which is preliminary data.</text>
</comment>
<dbReference type="EMBL" id="QGKX02000088">
    <property type="protein sequence ID" value="KAF3583483.1"/>
    <property type="molecule type" value="Genomic_DNA"/>
</dbReference>
<keyword evidence="1" id="KW-0732">Signal</keyword>
<evidence type="ECO:0000313" key="2">
    <source>
        <dbReference type="EMBL" id="KAF3583483.1"/>
    </source>
</evidence>
<evidence type="ECO:0000256" key="1">
    <source>
        <dbReference type="SAM" id="SignalP"/>
    </source>
</evidence>
<dbReference type="PANTHER" id="PTHR31694">
    <property type="entry name" value="DESICCATION-LIKE PROTEIN"/>
    <property type="match status" value="1"/>
</dbReference>
<evidence type="ECO:0008006" key="4">
    <source>
        <dbReference type="Google" id="ProtNLM"/>
    </source>
</evidence>
<organism evidence="2 3">
    <name type="scientific">Brassica cretica</name>
    <name type="common">Mustard</name>
    <dbReference type="NCBI Taxonomy" id="69181"/>
    <lineage>
        <taxon>Eukaryota</taxon>
        <taxon>Viridiplantae</taxon>
        <taxon>Streptophyta</taxon>
        <taxon>Embryophyta</taxon>
        <taxon>Tracheophyta</taxon>
        <taxon>Spermatophyta</taxon>
        <taxon>Magnoliopsida</taxon>
        <taxon>eudicotyledons</taxon>
        <taxon>Gunneridae</taxon>
        <taxon>Pentapetalae</taxon>
        <taxon>rosids</taxon>
        <taxon>malvids</taxon>
        <taxon>Brassicales</taxon>
        <taxon>Brassicaceae</taxon>
        <taxon>Brassiceae</taxon>
        <taxon>Brassica</taxon>
    </lineage>
</organism>
<feature type="chain" id="PRO_5035813554" description="Desiccation-related protein PCC13-62" evidence="1">
    <location>
        <begin position="27"/>
        <end position="309"/>
    </location>
</feature>
<evidence type="ECO:0000313" key="3">
    <source>
        <dbReference type="Proteomes" id="UP000712600"/>
    </source>
</evidence>
<feature type="signal peptide" evidence="1">
    <location>
        <begin position="1"/>
        <end position="26"/>
    </location>
</feature>